<gene>
    <name evidence="6" type="ORF">JTE90_002458</name>
</gene>
<feature type="compositionally biased region" description="Basic and acidic residues" evidence="1">
    <location>
        <begin position="1053"/>
        <end position="1063"/>
    </location>
</feature>
<dbReference type="PANTHER" id="PTHR46957:SF3">
    <property type="entry name" value="CYTOKINE RECEPTOR"/>
    <property type="match status" value="1"/>
</dbReference>
<dbReference type="InterPro" id="IPR036116">
    <property type="entry name" value="FN3_sf"/>
</dbReference>
<dbReference type="SMART" id="SM00060">
    <property type="entry name" value="FN3"/>
    <property type="match status" value="6"/>
</dbReference>
<dbReference type="SUPFAM" id="SSF48726">
    <property type="entry name" value="Immunoglobulin"/>
    <property type="match status" value="1"/>
</dbReference>
<dbReference type="SUPFAM" id="SSF49265">
    <property type="entry name" value="Fibronectin type III"/>
    <property type="match status" value="5"/>
</dbReference>
<feature type="compositionally biased region" description="Low complexity" evidence="1">
    <location>
        <begin position="1099"/>
        <end position="1113"/>
    </location>
</feature>
<sequence length="1359" mass="151250">MALAFHHDISFSLKMGLVLRWLLLVAVLGSSCNGCRVFEHPLGTVTDDHDLATGSTLTFRCTLNNKTVEEKDITSSDIILKVQKNILNGARVLDRNSVEYTLQNATPEDSGLYSCFVPLRNFSSPQLVCSSYIAVGYKPTDVLNFTCISHGYSNLTCTWVAPFNPVSTTYVLYDFLYNHEVLKRKCPVLVSSGCQFRLDTKPAYIQSQEFLNFIVIGNNSLGTSKQYFKLRHMEIIKPGLPHTTTEDVSRTSLVLRLRAPQGLQNGEFSGGLMYSVRYYSISTKLDVYRTAIVEADSNAILKIENLVPDTQYRFEVQCRLSFIGDSFHWSDTYNTTETTLPDVPYLAPVIDNSAFDTQPIAGNRTITLYWKAVPSEFENGNDLHYIVKYHEHYVPKRSVRQIYGRLGNNVRVGNRTYYTFEHMDTNTAYMFNIIACNSIGCSTNETGIIVVDKADKFLQGPKDITVVSYDQGSYDISWRSPFPTITNYTLFWCETLRVRPARCDGQLEWATVVNETSHKLYLPSNSTNYQFAVASVQGRKTSGMVWAPCTVVYGVTYKIRKIELVPKNSTSLKIRWSLKCEAEKKIIKEYAVYYCPYEGVCSHENARNCKVNGLGVMDWPHQKFSNMSQTEHILGPLDPFTCYFSYIRVRTDAGWGENSDFASEITMSSAPSGPPINVNAAPIVEESKAAAIKVSFDSPVTPNGVITRYKVFYQTLPDGPPFHKEIRVQGMHNTITLENVFYYSNYSIQVSACVDQACSEKSQPVNVYTGISHPGIVELPRVELLGDFLNITWEAPHFPNGPAQFYQVRMLNNDTDLDEVFNVTRQKYFVLDRECTNGETDLKYSFKVRAVNFKDGLPLFGEYSGSVNTVVCPSGFLTGYNAGLLVGVVIGFIVLVSVISYLIRYFHRNINEAKKTQIKLPKGLESPLDNPLSSYDKFKSGLQNSRDAGIPNDRAYDRLFSSSDGDLKTDSVIPKRKQTDRNPSGTSSNNGQESANTTKTQDSLDSGTEVESPPSPDSFCSNDAAIATSRQRNKSEPWRAVDAARTSNINRSNESKDSGLVKDERQIHGVTNLTMTSRGRCLDYKLSKKGTKFPHLQTSNGSSISPSVSEPSVAEYDLGDGSEPLVQGGMPPYCKFHMSTSAGHGLNAVNEPHYSKFGGPDTFYRPLMSYRRVVPPQQHIQVFSAMPIMSRNVYNPDPTDLFPQKKKDIQRTHDNPDITPPNGYMSISDAIKSANGGGGPSHTCELPGQLADQDGSDAPLLAPVAPLLAPVAVTSSGYVPVDISYPEITNESPEPEIATVEVDLSEMLPSNFAIVEQNGDVGPSDGSCKSMLCRTDLAKRSYRVNYSTAGDEFSRTRNR</sequence>
<evidence type="ECO:0000259" key="4">
    <source>
        <dbReference type="PROSITE" id="PS50835"/>
    </source>
</evidence>
<dbReference type="PROSITE" id="PS50853">
    <property type="entry name" value="FN3"/>
    <property type="match status" value="5"/>
</dbReference>
<dbReference type="InterPro" id="IPR007110">
    <property type="entry name" value="Ig-like_dom"/>
</dbReference>
<feature type="domain" description="Fibronectin type-III" evidence="5">
    <location>
        <begin position="674"/>
        <end position="772"/>
    </location>
</feature>
<organism evidence="6 7">
    <name type="scientific">Oedothorax gibbosus</name>
    <dbReference type="NCBI Taxonomy" id="931172"/>
    <lineage>
        <taxon>Eukaryota</taxon>
        <taxon>Metazoa</taxon>
        <taxon>Ecdysozoa</taxon>
        <taxon>Arthropoda</taxon>
        <taxon>Chelicerata</taxon>
        <taxon>Arachnida</taxon>
        <taxon>Araneae</taxon>
        <taxon>Araneomorphae</taxon>
        <taxon>Entelegynae</taxon>
        <taxon>Araneoidea</taxon>
        <taxon>Linyphiidae</taxon>
        <taxon>Erigoninae</taxon>
        <taxon>Oedothorax</taxon>
    </lineage>
</organism>
<feature type="domain" description="Fibronectin type-III" evidence="5">
    <location>
        <begin position="773"/>
        <end position="875"/>
    </location>
</feature>
<feature type="domain" description="Fibronectin type-III" evidence="5">
    <location>
        <begin position="348"/>
        <end position="455"/>
    </location>
</feature>
<feature type="region of interest" description="Disordered" evidence="1">
    <location>
        <begin position="943"/>
        <end position="1063"/>
    </location>
</feature>
<dbReference type="CDD" id="cd00063">
    <property type="entry name" value="FN3"/>
    <property type="match status" value="5"/>
</dbReference>
<evidence type="ECO:0000259" key="5">
    <source>
        <dbReference type="PROSITE" id="PS50853"/>
    </source>
</evidence>
<dbReference type="InterPro" id="IPR050713">
    <property type="entry name" value="RTP_Phos/Ushers"/>
</dbReference>
<dbReference type="GO" id="GO:0016020">
    <property type="term" value="C:membrane"/>
    <property type="evidence" value="ECO:0007669"/>
    <property type="project" value="UniProtKB-SubCell"/>
</dbReference>
<feature type="domain" description="Fibronectin type-III" evidence="5">
    <location>
        <begin position="460"/>
        <end position="559"/>
    </location>
</feature>
<evidence type="ECO:0008006" key="8">
    <source>
        <dbReference type="Google" id="ProtNLM"/>
    </source>
</evidence>
<accession>A0AAV6UUW3</accession>
<comment type="caution">
    <text evidence="6">The sequence shown here is derived from an EMBL/GenBank/DDBJ whole genome shotgun (WGS) entry which is preliminary data.</text>
</comment>
<feature type="signal peptide" evidence="3">
    <location>
        <begin position="1"/>
        <end position="34"/>
    </location>
</feature>
<dbReference type="PROSITE" id="PS50835">
    <property type="entry name" value="IG_LIKE"/>
    <property type="match status" value="1"/>
</dbReference>
<dbReference type="EMBL" id="JAFNEN010000249">
    <property type="protein sequence ID" value="KAG8188106.1"/>
    <property type="molecule type" value="Genomic_DNA"/>
</dbReference>
<evidence type="ECO:0000256" key="2">
    <source>
        <dbReference type="SAM" id="Phobius"/>
    </source>
</evidence>
<feature type="region of interest" description="Disordered" evidence="1">
    <location>
        <begin position="1092"/>
        <end position="1114"/>
    </location>
</feature>
<reference evidence="6 7" key="1">
    <citation type="journal article" date="2022" name="Nat. Ecol. Evol.">
        <title>A masculinizing supergene underlies an exaggerated male reproductive morph in a spider.</title>
        <authorList>
            <person name="Hendrickx F."/>
            <person name="De Corte Z."/>
            <person name="Sonet G."/>
            <person name="Van Belleghem S.M."/>
            <person name="Kostlbacher S."/>
            <person name="Vangestel C."/>
        </authorList>
    </citation>
    <scope>NUCLEOTIDE SEQUENCE [LARGE SCALE GENOMIC DNA]</scope>
    <source>
        <strain evidence="6">W744_W776</strain>
    </source>
</reference>
<dbReference type="Gene3D" id="2.60.40.10">
    <property type="entry name" value="Immunoglobulins"/>
    <property type="match status" value="8"/>
</dbReference>
<name>A0AAV6UUW3_9ARAC</name>
<feature type="domain" description="Fibronectin type-III" evidence="5">
    <location>
        <begin position="237"/>
        <end position="342"/>
    </location>
</feature>
<evidence type="ECO:0000256" key="3">
    <source>
        <dbReference type="SAM" id="SignalP"/>
    </source>
</evidence>
<dbReference type="InterPro" id="IPR013783">
    <property type="entry name" value="Ig-like_fold"/>
</dbReference>
<feature type="domain" description="Ig-like" evidence="4">
    <location>
        <begin position="41"/>
        <end position="117"/>
    </location>
</feature>
<dbReference type="InterPro" id="IPR003961">
    <property type="entry name" value="FN3_dom"/>
</dbReference>
<dbReference type="Pfam" id="PF00041">
    <property type="entry name" value="fn3"/>
    <property type="match status" value="1"/>
</dbReference>
<feature type="transmembrane region" description="Helical" evidence="2">
    <location>
        <begin position="882"/>
        <end position="903"/>
    </location>
</feature>
<dbReference type="Proteomes" id="UP000827092">
    <property type="component" value="Unassembled WGS sequence"/>
</dbReference>
<evidence type="ECO:0000313" key="6">
    <source>
        <dbReference type="EMBL" id="KAG8188106.1"/>
    </source>
</evidence>
<dbReference type="InterPro" id="IPR036179">
    <property type="entry name" value="Ig-like_dom_sf"/>
</dbReference>
<keyword evidence="2" id="KW-0472">Membrane</keyword>
<proteinExistence type="predicted"/>
<feature type="compositionally biased region" description="Polar residues" evidence="1">
    <location>
        <begin position="981"/>
        <end position="1006"/>
    </location>
</feature>
<keyword evidence="3" id="KW-0732">Signal</keyword>
<evidence type="ECO:0000313" key="7">
    <source>
        <dbReference type="Proteomes" id="UP000827092"/>
    </source>
</evidence>
<protein>
    <recommendedName>
        <fullName evidence="8">Cytokine receptor</fullName>
    </recommendedName>
</protein>
<keyword evidence="7" id="KW-1185">Reference proteome</keyword>
<evidence type="ECO:0000256" key="1">
    <source>
        <dbReference type="SAM" id="MobiDB-lite"/>
    </source>
</evidence>
<keyword evidence="2" id="KW-0812">Transmembrane</keyword>
<dbReference type="PANTHER" id="PTHR46957">
    <property type="entry name" value="CYTOKINE RECEPTOR"/>
    <property type="match status" value="1"/>
</dbReference>
<feature type="chain" id="PRO_5043327901" description="Cytokine receptor" evidence="3">
    <location>
        <begin position="35"/>
        <end position="1359"/>
    </location>
</feature>
<keyword evidence="2" id="KW-1133">Transmembrane helix</keyword>